<dbReference type="AlphaFoldDB" id="A0A9P0MSY2"/>
<evidence type="ECO:0000256" key="2">
    <source>
        <dbReference type="PROSITE-ProRule" id="PRU00497"/>
    </source>
</evidence>
<evidence type="ECO:0000256" key="1">
    <source>
        <dbReference type="ARBA" id="ARBA00022460"/>
    </source>
</evidence>
<proteinExistence type="predicted"/>
<gene>
    <name evidence="4" type="ORF">NEZAVI_LOCUS10452</name>
</gene>
<protein>
    <submittedName>
        <fullName evidence="4">Uncharacterized protein</fullName>
    </submittedName>
</protein>
<dbReference type="PROSITE" id="PS00233">
    <property type="entry name" value="CHIT_BIND_RR_1"/>
    <property type="match status" value="1"/>
</dbReference>
<keyword evidence="5" id="KW-1185">Reference proteome</keyword>
<feature type="region of interest" description="Disordered" evidence="3">
    <location>
        <begin position="186"/>
        <end position="243"/>
    </location>
</feature>
<dbReference type="GO" id="GO:0031012">
    <property type="term" value="C:extracellular matrix"/>
    <property type="evidence" value="ECO:0007669"/>
    <property type="project" value="TreeGrafter"/>
</dbReference>
<dbReference type="GO" id="GO:0042302">
    <property type="term" value="F:structural constituent of cuticle"/>
    <property type="evidence" value="ECO:0007669"/>
    <property type="project" value="UniProtKB-UniRule"/>
</dbReference>
<dbReference type="GO" id="GO:0005615">
    <property type="term" value="C:extracellular space"/>
    <property type="evidence" value="ECO:0007669"/>
    <property type="project" value="TreeGrafter"/>
</dbReference>
<dbReference type="EMBL" id="OV725081">
    <property type="protein sequence ID" value="CAH1401427.1"/>
    <property type="molecule type" value="Genomic_DNA"/>
</dbReference>
<name>A0A9P0MSY2_NEZVI</name>
<dbReference type="Pfam" id="PF00379">
    <property type="entry name" value="Chitin_bind_4"/>
    <property type="match status" value="2"/>
</dbReference>
<keyword evidence="1 2" id="KW-0193">Cuticle</keyword>
<dbReference type="InterPro" id="IPR051217">
    <property type="entry name" value="Insect_Cuticle_Struc_Prot"/>
</dbReference>
<dbReference type="OrthoDB" id="6427684at2759"/>
<dbReference type="PROSITE" id="PS51155">
    <property type="entry name" value="CHIT_BIND_RR_2"/>
    <property type="match status" value="2"/>
</dbReference>
<reference evidence="4" key="1">
    <citation type="submission" date="2022-01" db="EMBL/GenBank/DDBJ databases">
        <authorList>
            <person name="King R."/>
        </authorList>
    </citation>
    <scope>NUCLEOTIDE SEQUENCE</scope>
</reference>
<dbReference type="PANTHER" id="PTHR12236">
    <property type="entry name" value="STRUCTURAL CONTITUENT OF CUTICLE"/>
    <property type="match status" value="1"/>
</dbReference>
<feature type="compositionally biased region" description="Basic residues" evidence="3">
    <location>
        <begin position="229"/>
        <end position="243"/>
    </location>
</feature>
<sequence length="243" mass="28237">MFCAEKHSIESAIHGQSPFIASSSPRNMISNKSLILLGVFIVSFVTGSHWDTHEEEHYDSHPHYKFEYRVHDPHTHDIKSQEESRDGDYVKGYYKLKESDGSVREVHYTADKHREEEHYDSHPQYKFEYSVHDPHTHDIKSQEESRDGDYVKGYYKLKESDGSVREVHYTADQHSGFNAKVTKNGLPLYGGHQEPSSHHYSTAHGAHQYSEGRHYGGHHATSTQNQNSKHYHQHKVVLHHHHH</sequence>
<evidence type="ECO:0000256" key="3">
    <source>
        <dbReference type="SAM" id="MobiDB-lite"/>
    </source>
</evidence>
<dbReference type="PANTHER" id="PTHR12236:SF95">
    <property type="entry name" value="CUTICULAR PROTEIN 76BD, ISOFORM C-RELATED"/>
    <property type="match status" value="1"/>
</dbReference>
<evidence type="ECO:0000313" key="5">
    <source>
        <dbReference type="Proteomes" id="UP001152798"/>
    </source>
</evidence>
<dbReference type="Proteomes" id="UP001152798">
    <property type="component" value="Chromosome 5"/>
</dbReference>
<dbReference type="InterPro" id="IPR000618">
    <property type="entry name" value="Insect_cuticle"/>
</dbReference>
<organism evidence="4 5">
    <name type="scientific">Nezara viridula</name>
    <name type="common">Southern green stink bug</name>
    <name type="synonym">Cimex viridulus</name>
    <dbReference type="NCBI Taxonomy" id="85310"/>
    <lineage>
        <taxon>Eukaryota</taxon>
        <taxon>Metazoa</taxon>
        <taxon>Ecdysozoa</taxon>
        <taxon>Arthropoda</taxon>
        <taxon>Hexapoda</taxon>
        <taxon>Insecta</taxon>
        <taxon>Pterygota</taxon>
        <taxon>Neoptera</taxon>
        <taxon>Paraneoptera</taxon>
        <taxon>Hemiptera</taxon>
        <taxon>Heteroptera</taxon>
        <taxon>Panheteroptera</taxon>
        <taxon>Pentatomomorpha</taxon>
        <taxon>Pentatomoidea</taxon>
        <taxon>Pentatomidae</taxon>
        <taxon>Pentatominae</taxon>
        <taxon>Nezara</taxon>
    </lineage>
</organism>
<evidence type="ECO:0000313" key="4">
    <source>
        <dbReference type="EMBL" id="CAH1401427.1"/>
    </source>
</evidence>
<dbReference type="PRINTS" id="PR00947">
    <property type="entry name" value="CUTICLE"/>
</dbReference>
<dbReference type="InterPro" id="IPR031311">
    <property type="entry name" value="CHIT_BIND_RR_consensus"/>
</dbReference>
<accession>A0A9P0MSY2</accession>